<dbReference type="EMBL" id="AE015929">
    <property type="protein sequence ID" value="AAO04021.1"/>
    <property type="molecule type" value="Genomic_DNA"/>
</dbReference>
<feature type="transmembrane region" description="Helical" evidence="3">
    <location>
        <begin position="7"/>
        <end position="26"/>
    </location>
</feature>
<dbReference type="RefSeq" id="WP_002438830.1">
    <property type="nucleotide sequence ID" value="NC_004461.1"/>
</dbReference>
<dbReference type="Proteomes" id="UP000001411">
    <property type="component" value="Chromosome"/>
</dbReference>
<proteinExistence type="predicted"/>
<dbReference type="HOGENOM" id="CLU_012494_0_1_9"/>
<dbReference type="InterPro" id="IPR050300">
    <property type="entry name" value="GDXG_lipolytic_enzyme"/>
</dbReference>
<dbReference type="AlphaFoldDB" id="A0A0H2VER9"/>
<dbReference type="InterPro" id="IPR029058">
    <property type="entry name" value="AB_hydrolase_fold"/>
</dbReference>
<keyword evidence="3" id="KW-1133">Transmembrane helix</keyword>
<evidence type="ECO:0000256" key="1">
    <source>
        <dbReference type="ARBA" id="ARBA00022801"/>
    </source>
</evidence>
<sequence length="349" mass="39973">MKEKLKWIWITTLIILVVSLILAFNLKSHYNHVHDKQKSKTNVQINNKNVKLYRDISYGKGIPNSKLDIITPADMSNDTKLPVIFWMHGGGFIAGDKQYKNQLLSKVAEQGYIIVNVNYALAPQYKYPTPLVQLNQAVKFIKENKHELPIDFDQVVIGGDSAGAQLTSQYVAMQTNEDLRDEMHFEQQFKPSQIKAAVFFGGFYNMKTVKATEFPRIQLFMKSYTGTSHWETDFKNLSQMSTLNQVTHEYPPTFLSVGDADPFYSQNKEFAQGLKTENIPVDTLFYDGSHHLHHQYQFHLDKPESKENIKKVLLFLSRNTSSSGVESNESSQNQPTQNTNEVSLYPFDS</sequence>
<name>A0A0H2VER9_STAES</name>
<dbReference type="InterPro" id="IPR049492">
    <property type="entry name" value="BD-FAE-like_dom"/>
</dbReference>
<feature type="domain" description="BD-FAE-like" evidence="4">
    <location>
        <begin position="67"/>
        <end position="264"/>
    </location>
</feature>
<reference evidence="5 6" key="1">
    <citation type="journal article" date="2003" name="Mol. Microbiol.">
        <title>Genome-based analysis of virulence genes in a non-biofilm-forming Staphylococcus epidermidis strain (ATCC 12228).</title>
        <authorList>
            <person name="Zhang Y.Q."/>
            <person name="Ren S.X."/>
            <person name="Li H.L."/>
            <person name="Wang Y.X."/>
            <person name="Fu G."/>
            <person name="Yang J."/>
            <person name="Qin Z.Q."/>
            <person name="Miao Y.G."/>
            <person name="Wang W.Y."/>
            <person name="Chen R.S."/>
            <person name="Shen Y."/>
            <person name="Chen Z."/>
            <person name="Yuan Z.H."/>
            <person name="Zhao G.P."/>
            <person name="Qu D."/>
            <person name="Danchin A."/>
            <person name="Wen Y.M."/>
        </authorList>
    </citation>
    <scope>NUCLEOTIDE SEQUENCE [LARGE SCALE GENOMIC DNA]</scope>
    <source>
        <strain evidence="6">ATCC 12228 / FDA PCI 1200</strain>
    </source>
</reference>
<dbReference type="Pfam" id="PF20434">
    <property type="entry name" value="BD-FAE"/>
    <property type="match status" value="1"/>
</dbReference>
<dbReference type="KEGG" id="sep:SE_0424"/>
<evidence type="ECO:0000256" key="2">
    <source>
        <dbReference type="SAM" id="MobiDB-lite"/>
    </source>
</evidence>
<dbReference type="PATRIC" id="fig|176280.10.peg.398"/>
<dbReference type="PANTHER" id="PTHR48081:SF6">
    <property type="entry name" value="PEPTIDASE S9 PROLYL OLIGOPEPTIDASE CATALYTIC DOMAIN-CONTAINING PROTEIN"/>
    <property type="match status" value="1"/>
</dbReference>
<protein>
    <submittedName>
        <fullName evidence="5">Lipase LipA</fullName>
    </submittedName>
</protein>
<evidence type="ECO:0000313" key="5">
    <source>
        <dbReference type="EMBL" id="AAO04021.1"/>
    </source>
</evidence>
<feature type="region of interest" description="Disordered" evidence="2">
    <location>
        <begin position="321"/>
        <end position="349"/>
    </location>
</feature>
<gene>
    <name evidence="5" type="ordered locus">SE_0424</name>
</gene>
<feature type="compositionally biased region" description="Low complexity" evidence="2">
    <location>
        <begin position="321"/>
        <end position="334"/>
    </location>
</feature>
<keyword evidence="3" id="KW-0472">Membrane</keyword>
<keyword evidence="3" id="KW-0812">Transmembrane</keyword>
<dbReference type="Gene3D" id="3.40.50.1820">
    <property type="entry name" value="alpha/beta hydrolase"/>
    <property type="match status" value="1"/>
</dbReference>
<dbReference type="OrthoDB" id="9815425at2"/>
<keyword evidence="1" id="KW-0378">Hydrolase</keyword>
<accession>A0A0H2VER9</accession>
<evidence type="ECO:0000259" key="4">
    <source>
        <dbReference type="Pfam" id="PF20434"/>
    </source>
</evidence>
<evidence type="ECO:0000313" key="6">
    <source>
        <dbReference type="Proteomes" id="UP000001411"/>
    </source>
</evidence>
<evidence type="ECO:0000256" key="3">
    <source>
        <dbReference type="SAM" id="Phobius"/>
    </source>
</evidence>
<dbReference type="eggNOG" id="COG0657">
    <property type="taxonomic scope" value="Bacteria"/>
</dbReference>
<organism evidence="5 6">
    <name type="scientific">Staphylococcus epidermidis (strain ATCC 12228 / FDA PCI 1200)</name>
    <dbReference type="NCBI Taxonomy" id="176280"/>
    <lineage>
        <taxon>Bacteria</taxon>
        <taxon>Bacillati</taxon>
        <taxon>Bacillota</taxon>
        <taxon>Bacilli</taxon>
        <taxon>Bacillales</taxon>
        <taxon>Staphylococcaceae</taxon>
        <taxon>Staphylococcus</taxon>
    </lineage>
</organism>
<dbReference type="PANTHER" id="PTHR48081">
    <property type="entry name" value="AB HYDROLASE SUPERFAMILY PROTEIN C4A8.06C"/>
    <property type="match status" value="1"/>
</dbReference>
<dbReference type="GeneID" id="50019420"/>
<dbReference type="GO" id="GO:0016787">
    <property type="term" value="F:hydrolase activity"/>
    <property type="evidence" value="ECO:0007669"/>
    <property type="project" value="UniProtKB-KW"/>
</dbReference>
<dbReference type="SUPFAM" id="SSF53474">
    <property type="entry name" value="alpha/beta-Hydrolases"/>
    <property type="match status" value="1"/>
</dbReference>